<accession>A0A8S5MSQ9</accession>
<sequence length="114" mass="13101">MLANLTGHDVVIVDKYGNPTRVIAPCETEEPLRADVSIRRMGKIDGIRLTKIYYESNITKRKMLELFMNYDGIIVSKITAECLRELGYTEKVYITGRKFYLHGKMIGVRELCVL</sequence>
<proteinExistence type="predicted"/>
<reference evidence="1" key="1">
    <citation type="journal article" date="2021" name="Proc. Natl. Acad. Sci. U.S.A.">
        <title>A Catalog of Tens of Thousands of Viruses from Human Metagenomes Reveals Hidden Associations with Chronic Diseases.</title>
        <authorList>
            <person name="Tisza M.J."/>
            <person name="Buck C.B."/>
        </authorList>
    </citation>
    <scope>NUCLEOTIDE SEQUENCE</scope>
    <source>
        <strain evidence="1">CtwV53</strain>
    </source>
</reference>
<organism evidence="1">
    <name type="scientific">Podoviridae sp. ctwV53</name>
    <dbReference type="NCBI Taxonomy" id="2826587"/>
    <lineage>
        <taxon>Viruses</taxon>
        <taxon>Duplodnaviria</taxon>
        <taxon>Heunggongvirae</taxon>
        <taxon>Uroviricota</taxon>
        <taxon>Caudoviricetes</taxon>
    </lineage>
</organism>
<protein>
    <submittedName>
        <fullName evidence="1">Uncharacterized protein</fullName>
    </submittedName>
</protein>
<name>A0A8S5MSQ9_9CAUD</name>
<dbReference type="EMBL" id="BK014975">
    <property type="protein sequence ID" value="DAD85168.1"/>
    <property type="molecule type" value="Genomic_DNA"/>
</dbReference>
<evidence type="ECO:0000313" key="1">
    <source>
        <dbReference type="EMBL" id="DAD85168.1"/>
    </source>
</evidence>